<dbReference type="PANTHER" id="PTHR42852">
    <property type="entry name" value="THIOL:DISULFIDE INTERCHANGE PROTEIN DSBE"/>
    <property type="match status" value="1"/>
</dbReference>
<proteinExistence type="predicted"/>
<dbReference type="GO" id="GO:0016209">
    <property type="term" value="F:antioxidant activity"/>
    <property type="evidence" value="ECO:0007669"/>
    <property type="project" value="InterPro"/>
</dbReference>
<evidence type="ECO:0000259" key="2">
    <source>
        <dbReference type="PROSITE" id="PS51352"/>
    </source>
</evidence>
<dbReference type="InterPro" id="IPR000866">
    <property type="entry name" value="AhpC/TSA"/>
</dbReference>
<keyword evidence="1" id="KW-0812">Transmembrane</keyword>
<accession>A0A3B1AVN5</accession>
<protein>
    <submittedName>
        <fullName evidence="3">Membrane protein, suppressor for copper-sensitivity ScsD</fullName>
    </submittedName>
</protein>
<dbReference type="AlphaFoldDB" id="A0A3B1AVN5"/>
<dbReference type="Gene3D" id="3.40.30.10">
    <property type="entry name" value="Glutaredoxin"/>
    <property type="match status" value="1"/>
</dbReference>
<feature type="transmembrane region" description="Helical" evidence="1">
    <location>
        <begin position="12"/>
        <end position="28"/>
    </location>
</feature>
<dbReference type="EMBL" id="UOFU01000321">
    <property type="protein sequence ID" value="VAX03368.1"/>
    <property type="molecule type" value="Genomic_DNA"/>
</dbReference>
<dbReference type="InterPro" id="IPR050553">
    <property type="entry name" value="Thioredoxin_ResA/DsbE_sf"/>
</dbReference>
<evidence type="ECO:0000313" key="3">
    <source>
        <dbReference type="EMBL" id="VAX03368.1"/>
    </source>
</evidence>
<evidence type="ECO:0000256" key="1">
    <source>
        <dbReference type="SAM" id="Phobius"/>
    </source>
</evidence>
<dbReference type="SUPFAM" id="SSF52833">
    <property type="entry name" value="Thioredoxin-like"/>
    <property type="match status" value="1"/>
</dbReference>
<dbReference type="InterPro" id="IPR036249">
    <property type="entry name" value="Thioredoxin-like_sf"/>
</dbReference>
<dbReference type="PROSITE" id="PS51352">
    <property type="entry name" value="THIOREDOXIN_2"/>
    <property type="match status" value="1"/>
</dbReference>
<dbReference type="PANTHER" id="PTHR42852:SF17">
    <property type="entry name" value="THIOREDOXIN-LIKE PROTEIN HI_1115"/>
    <property type="match status" value="1"/>
</dbReference>
<sequence length="167" mass="18593">MWIVKQRGRRWLINIVILVLIYWGVQSYQSRDAVTSGVAPDIEGVALNGEALSLRSLRGEPVLIYFWATWCGICSLTRDSIDNIAQHHAVITVASQSGGAAEVQSYIDENNFSAPVINDERGLLGQQYGVKAFPSIFIIDSQGEISDVEIGLSSEWGLRLRLWWAEI</sequence>
<dbReference type="CDD" id="cd03011">
    <property type="entry name" value="TlpA_like_ScsD_MtbDsbE"/>
    <property type="match status" value="1"/>
</dbReference>
<organism evidence="3">
    <name type="scientific">hydrothermal vent metagenome</name>
    <dbReference type="NCBI Taxonomy" id="652676"/>
    <lineage>
        <taxon>unclassified sequences</taxon>
        <taxon>metagenomes</taxon>
        <taxon>ecological metagenomes</taxon>
    </lineage>
</organism>
<keyword evidence="1" id="KW-0472">Membrane</keyword>
<gene>
    <name evidence="3" type="ORF">MNBD_GAMMA20-2206</name>
</gene>
<reference evidence="3" key="1">
    <citation type="submission" date="2018-06" db="EMBL/GenBank/DDBJ databases">
        <authorList>
            <person name="Zhirakovskaya E."/>
        </authorList>
    </citation>
    <scope>NUCLEOTIDE SEQUENCE</scope>
</reference>
<keyword evidence="1" id="KW-1133">Transmembrane helix</keyword>
<name>A0A3B1AVN5_9ZZZZ</name>
<dbReference type="Pfam" id="PF00578">
    <property type="entry name" value="AhpC-TSA"/>
    <property type="match status" value="1"/>
</dbReference>
<feature type="domain" description="Thioredoxin" evidence="2">
    <location>
        <begin position="33"/>
        <end position="167"/>
    </location>
</feature>
<dbReference type="InterPro" id="IPR013766">
    <property type="entry name" value="Thioredoxin_domain"/>
</dbReference>
<dbReference type="GO" id="GO:0016491">
    <property type="term" value="F:oxidoreductase activity"/>
    <property type="evidence" value="ECO:0007669"/>
    <property type="project" value="InterPro"/>
</dbReference>